<dbReference type="SUPFAM" id="SSF75217">
    <property type="entry name" value="alpha/beta knot"/>
    <property type="match status" value="1"/>
</dbReference>
<dbReference type="NCBIfam" id="NF000986">
    <property type="entry name" value="PRK00103.1-4"/>
    <property type="match status" value="1"/>
</dbReference>
<dbReference type="Gene3D" id="3.40.1280.10">
    <property type="match status" value="1"/>
</dbReference>
<gene>
    <name evidence="5" type="ORF">MNBD_GAMMA10-610</name>
</gene>
<dbReference type="PANTHER" id="PTHR33603:SF1">
    <property type="entry name" value="RIBOSOMAL RNA LARGE SUBUNIT METHYLTRANSFERASE H"/>
    <property type="match status" value="1"/>
</dbReference>
<proteinExistence type="inferred from homology"/>
<dbReference type="InterPro" id="IPR003742">
    <property type="entry name" value="RlmH-like"/>
</dbReference>
<comment type="similarity">
    <text evidence="4">Belongs to the RNA methyltransferase RlmH family.</text>
</comment>
<dbReference type="NCBIfam" id="TIGR00246">
    <property type="entry name" value="tRNA_RlmH_YbeA"/>
    <property type="match status" value="1"/>
</dbReference>
<dbReference type="CDD" id="cd18081">
    <property type="entry name" value="RlmH-like"/>
    <property type="match status" value="1"/>
</dbReference>
<dbReference type="InterPro" id="IPR029028">
    <property type="entry name" value="Alpha/beta_knot_MTases"/>
</dbReference>
<dbReference type="AlphaFoldDB" id="A0A3B0X7V4"/>
<evidence type="ECO:0000313" key="5">
    <source>
        <dbReference type="EMBL" id="VAW63831.1"/>
    </source>
</evidence>
<dbReference type="GO" id="GO:0032259">
    <property type="term" value="P:methylation"/>
    <property type="evidence" value="ECO:0007669"/>
    <property type="project" value="UniProtKB-KW"/>
</dbReference>
<dbReference type="GO" id="GO:0006364">
    <property type="term" value="P:rRNA processing"/>
    <property type="evidence" value="ECO:0007669"/>
    <property type="project" value="InterPro"/>
</dbReference>
<dbReference type="Pfam" id="PF02590">
    <property type="entry name" value="SPOUT_MTase"/>
    <property type="match status" value="1"/>
</dbReference>
<name>A0A3B0X7V4_9ZZZZ</name>
<protein>
    <submittedName>
        <fullName evidence="5">23S rRNA (Pseudouridine(1915)-N(3))-methyltransferase</fullName>
        <ecNumber evidence="5">2.1.1.177</ecNumber>
    </submittedName>
</protein>
<evidence type="ECO:0000256" key="2">
    <source>
        <dbReference type="ARBA" id="ARBA00022679"/>
    </source>
</evidence>
<dbReference type="HAMAP" id="MF_00658">
    <property type="entry name" value="23SrRNA_methyltr_H"/>
    <property type="match status" value="1"/>
</dbReference>
<dbReference type="GO" id="GO:0008168">
    <property type="term" value="F:methyltransferase activity"/>
    <property type="evidence" value="ECO:0007669"/>
    <property type="project" value="UniProtKB-KW"/>
</dbReference>
<dbReference type="InterPro" id="IPR029026">
    <property type="entry name" value="tRNA_m1G_MTases_N"/>
</dbReference>
<dbReference type="EC" id="2.1.1.177" evidence="5"/>
<keyword evidence="3" id="KW-0949">S-adenosyl-L-methionine</keyword>
<dbReference type="PIRSF" id="PIRSF004505">
    <property type="entry name" value="MT_bac"/>
    <property type="match status" value="1"/>
</dbReference>
<accession>A0A3B0X7V4</accession>
<dbReference type="EMBL" id="UOFJ01000121">
    <property type="protein sequence ID" value="VAW63831.1"/>
    <property type="molecule type" value="Genomic_DNA"/>
</dbReference>
<sequence length="156" mass="17570">MRIQLLAIGQKMPAWVEQGYKEYAHRMPAEAKLQLTEIAAGRRGKNADIKRIVQDEGQRLRAAIPKSAHVVVLDVEGRAHSTEQLAQRMGEWMQGGQDICLLVGGPEGLSAECRALADEKWSLSTLTFPHPLVRVILAEQLYRAWSVLRKHPYHRA</sequence>
<reference evidence="5" key="1">
    <citation type="submission" date="2018-06" db="EMBL/GenBank/DDBJ databases">
        <authorList>
            <person name="Zhirakovskaya E."/>
        </authorList>
    </citation>
    <scope>NUCLEOTIDE SEQUENCE</scope>
</reference>
<evidence type="ECO:0000256" key="4">
    <source>
        <dbReference type="ARBA" id="ARBA00038303"/>
    </source>
</evidence>
<keyword evidence="2 5" id="KW-0808">Transferase</keyword>
<dbReference type="PANTHER" id="PTHR33603">
    <property type="entry name" value="METHYLTRANSFERASE"/>
    <property type="match status" value="1"/>
</dbReference>
<organism evidence="5">
    <name type="scientific">hydrothermal vent metagenome</name>
    <dbReference type="NCBI Taxonomy" id="652676"/>
    <lineage>
        <taxon>unclassified sequences</taxon>
        <taxon>metagenomes</taxon>
        <taxon>ecological metagenomes</taxon>
    </lineage>
</organism>
<evidence type="ECO:0000256" key="3">
    <source>
        <dbReference type="ARBA" id="ARBA00022691"/>
    </source>
</evidence>
<keyword evidence="1 5" id="KW-0489">Methyltransferase</keyword>
<evidence type="ECO:0000256" key="1">
    <source>
        <dbReference type="ARBA" id="ARBA00022603"/>
    </source>
</evidence>